<evidence type="ECO:0000256" key="9">
    <source>
        <dbReference type="ARBA" id="ARBA00023170"/>
    </source>
</evidence>
<organism evidence="14 15">
    <name type="scientific">Geotrypetes seraphini</name>
    <name type="common">Gaboon caecilian</name>
    <name type="synonym">Caecilia seraphini</name>
    <dbReference type="NCBI Taxonomy" id="260995"/>
    <lineage>
        <taxon>Eukaryota</taxon>
        <taxon>Metazoa</taxon>
        <taxon>Chordata</taxon>
        <taxon>Craniata</taxon>
        <taxon>Vertebrata</taxon>
        <taxon>Euteleostomi</taxon>
        <taxon>Amphibia</taxon>
        <taxon>Gymnophiona</taxon>
        <taxon>Geotrypetes</taxon>
    </lineage>
</organism>
<evidence type="ECO:0000256" key="12">
    <source>
        <dbReference type="RuleBase" id="RU363047"/>
    </source>
</evidence>
<evidence type="ECO:0000256" key="2">
    <source>
        <dbReference type="ARBA" id="ARBA00022475"/>
    </source>
</evidence>
<feature type="transmembrane region" description="Helical" evidence="12">
    <location>
        <begin position="298"/>
        <end position="318"/>
    </location>
</feature>
<feature type="transmembrane region" description="Helical" evidence="12">
    <location>
        <begin position="84"/>
        <end position="104"/>
    </location>
</feature>
<evidence type="ECO:0000256" key="3">
    <source>
        <dbReference type="ARBA" id="ARBA00022606"/>
    </source>
</evidence>
<dbReference type="PANTHER" id="PTHR26452">
    <property type="entry name" value="OLFACTORY RECEPTOR"/>
    <property type="match status" value="1"/>
</dbReference>
<dbReference type="PROSITE" id="PS50262">
    <property type="entry name" value="G_PROTEIN_RECEP_F1_2"/>
    <property type="match status" value="1"/>
</dbReference>
<dbReference type="Gene3D" id="1.20.1070.10">
    <property type="entry name" value="Rhodopsin 7-helix transmembrane proteins"/>
    <property type="match status" value="1"/>
</dbReference>
<keyword evidence="4 11" id="KW-0812">Transmembrane</keyword>
<dbReference type="SUPFAM" id="SSF81321">
    <property type="entry name" value="Family A G protein-coupled receptor-like"/>
    <property type="match status" value="1"/>
</dbReference>
<evidence type="ECO:0000256" key="11">
    <source>
        <dbReference type="RuleBase" id="RU000688"/>
    </source>
</evidence>
<comment type="subcellular location">
    <subcellularLocation>
        <location evidence="1 12">Cell membrane</location>
        <topology evidence="1 12">Multi-pass membrane protein</topology>
    </subcellularLocation>
</comment>
<keyword evidence="5 12" id="KW-0552">Olfaction</keyword>
<dbReference type="GeneID" id="117366436"/>
<reference evidence="15" key="1">
    <citation type="submission" date="2025-08" db="UniProtKB">
        <authorList>
            <consortium name="RefSeq"/>
        </authorList>
    </citation>
    <scope>IDENTIFICATION</scope>
</reference>
<feature type="transmembrane region" description="Helical" evidence="12">
    <location>
        <begin position="124"/>
        <end position="143"/>
    </location>
</feature>
<evidence type="ECO:0000256" key="6">
    <source>
        <dbReference type="ARBA" id="ARBA00022989"/>
    </source>
</evidence>
<evidence type="ECO:0000256" key="5">
    <source>
        <dbReference type="ARBA" id="ARBA00022725"/>
    </source>
</evidence>
<feature type="transmembrane region" description="Helical" evidence="12">
    <location>
        <begin position="48"/>
        <end position="72"/>
    </location>
</feature>
<feature type="transmembrane region" description="Helical" evidence="12">
    <location>
        <begin position="227"/>
        <end position="252"/>
    </location>
</feature>
<dbReference type="FunFam" id="1.20.1070.10:FF:000001">
    <property type="entry name" value="Olfactory receptor"/>
    <property type="match status" value="1"/>
</dbReference>
<evidence type="ECO:0000256" key="1">
    <source>
        <dbReference type="ARBA" id="ARBA00004651"/>
    </source>
</evidence>
<dbReference type="Proteomes" id="UP000515159">
    <property type="component" value="Chromosome 9"/>
</dbReference>
<evidence type="ECO:0000256" key="10">
    <source>
        <dbReference type="ARBA" id="ARBA00023224"/>
    </source>
</evidence>
<dbReference type="PRINTS" id="PR00237">
    <property type="entry name" value="GPCRRHODOPSN"/>
</dbReference>
<comment type="similarity">
    <text evidence="11">Belongs to the G-protein coupled receptor 1 family.</text>
</comment>
<keyword evidence="3 12" id="KW-0716">Sensory transduction</keyword>
<keyword evidence="2 12" id="KW-1003">Cell membrane</keyword>
<name>A0A6P8S6E3_GEOSA</name>
<evidence type="ECO:0000313" key="14">
    <source>
        <dbReference type="Proteomes" id="UP000515159"/>
    </source>
</evidence>
<dbReference type="GO" id="GO:0005886">
    <property type="term" value="C:plasma membrane"/>
    <property type="evidence" value="ECO:0007669"/>
    <property type="project" value="UniProtKB-SubCell"/>
</dbReference>
<proteinExistence type="inferred from homology"/>
<gene>
    <name evidence="15" type="primary">LOC117366436</name>
</gene>
<evidence type="ECO:0000256" key="8">
    <source>
        <dbReference type="ARBA" id="ARBA00023136"/>
    </source>
</evidence>
<keyword evidence="9 11" id="KW-0675">Receptor</keyword>
<dbReference type="KEGG" id="gsh:117366436"/>
<dbReference type="InterPro" id="IPR000725">
    <property type="entry name" value="Olfact_rcpt"/>
</dbReference>
<evidence type="ECO:0000256" key="4">
    <source>
        <dbReference type="ARBA" id="ARBA00022692"/>
    </source>
</evidence>
<dbReference type="PROSITE" id="PS00237">
    <property type="entry name" value="G_PROTEIN_RECEP_F1_1"/>
    <property type="match status" value="1"/>
</dbReference>
<protein>
    <recommendedName>
        <fullName evidence="12">Olfactory receptor</fullName>
    </recommendedName>
</protein>
<dbReference type="GO" id="GO:0004984">
    <property type="term" value="F:olfactory receptor activity"/>
    <property type="evidence" value="ECO:0007669"/>
    <property type="project" value="InterPro"/>
</dbReference>
<dbReference type="InterPro" id="IPR050516">
    <property type="entry name" value="Olfactory_GPCR"/>
</dbReference>
<dbReference type="Pfam" id="PF13853">
    <property type="entry name" value="7tm_4"/>
    <property type="match status" value="1"/>
</dbReference>
<evidence type="ECO:0000313" key="15">
    <source>
        <dbReference type="RefSeq" id="XP_033813664.1"/>
    </source>
</evidence>
<evidence type="ECO:0000259" key="13">
    <source>
        <dbReference type="PROSITE" id="PS50262"/>
    </source>
</evidence>
<keyword evidence="8 12" id="KW-0472">Membrane</keyword>
<evidence type="ECO:0000256" key="7">
    <source>
        <dbReference type="ARBA" id="ARBA00023040"/>
    </source>
</evidence>
<dbReference type="PRINTS" id="PR00245">
    <property type="entry name" value="OLFACTORYR"/>
</dbReference>
<dbReference type="RefSeq" id="XP_033813664.1">
    <property type="nucleotide sequence ID" value="XM_033957773.1"/>
</dbReference>
<dbReference type="AlphaFoldDB" id="A0A6P8S6E3"/>
<keyword evidence="14" id="KW-1185">Reference proteome</keyword>
<dbReference type="InParanoid" id="A0A6P8S6E3"/>
<keyword evidence="6 12" id="KW-1133">Transmembrane helix</keyword>
<dbReference type="InterPro" id="IPR017452">
    <property type="entry name" value="GPCR_Rhodpsn_7TM"/>
</dbReference>
<accession>A0A6P8S6E3</accession>
<dbReference type="OrthoDB" id="9975554at2759"/>
<feature type="transmembrane region" description="Helical" evidence="12">
    <location>
        <begin position="264"/>
        <end position="286"/>
    </location>
</feature>
<sequence length="336" mass="39053">MNYLFLDTLKSFIHYWANNYAEQMEKNNQSSVTEFVFLAFANISRWNVLLFMAFLVSYLIVLVENVALLIIIGFDHRLHTPMYFFLWNMSFIETCYTFVIIPRFMISLLTKNNAISLTGCATQMFFYIGLGDAEVFLVVVMAYDRYVAVSNPLRYKTIMSEVVCLKFLVAILVVSFLLSLQQVILVFHLPYCGSNEIDHFFCDVAQILILAAPCVDMFYVYWIVFNIYGFISFSVPIVLILISYIYIIVAILKIRNAEGRRKAFSSCSSHLTVVVLTYSCLIFIYLRPKSTYRWDKNKVFFVIYTFTSAVLNPLIYTLRNKAVKSAFRKAIFRRTA</sequence>
<dbReference type="GO" id="GO:0004930">
    <property type="term" value="F:G protein-coupled receptor activity"/>
    <property type="evidence" value="ECO:0007669"/>
    <property type="project" value="UniProtKB-KW"/>
</dbReference>
<feature type="transmembrane region" description="Helical" evidence="12">
    <location>
        <begin position="163"/>
        <end position="188"/>
    </location>
</feature>
<keyword evidence="7 11" id="KW-0297">G-protein coupled receptor</keyword>
<dbReference type="InterPro" id="IPR000276">
    <property type="entry name" value="GPCR_Rhodpsn"/>
</dbReference>
<keyword evidence="10 11" id="KW-0807">Transducer</keyword>
<feature type="domain" description="G-protein coupled receptors family 1 profile" evidence="13">
    <location>
        <begin position="64"/>
        <end position="316"/>
    </location>
</feature>